<dbReference type="InterPro" id="IPR050582">
    <property type="entry name" value="HAD-like_SerB"/>
</dbReference>
<sequence length="204" mass="23351">MSDTQKPSLALFDFDGTITDEDMFSAFLHYAVSGPRKWLGKVVILPFYVLYKTGALPAKRMRPIASFIAFSGRRTQEVEALGAQFAQEVIVKHIRPEAQAKLDWHQAQGDTIVVVSASLNAYLSPWCRNQDYHLLCSELLSESKRISGFYQSYDCSLERKVDRIKAAYDVSQYETIYAYGDTHEDIPMLKLADHATMNWQPWQR</sequence>
<dbReference type="Pfam" id="PF12710">
    <property type="entry name" value="HAD"/>
    <property type="match status" value="1"/>
</dbReference>
<dbReference type="GO" id="GO:0005737">
    <property type="term" value="C:cytoplasm"/>
    <property type="evidence" value="ECO:0007669"/>
    <property type="project" value="TreeGrafter"/>
</dbReference>
<dbReference type="GO" id="GO:0006564">
    <property type="term" value="P:L-serine biosynthetic process"/>
    <property type="evidence" value="ECO:0007669"/>
    <property type="project" value="TreeGrafter"/>
</dbReference>
<dbReference type="InterPro" id="IPR023214">
    <property type="entry name" value="HAD_sf"/>
</dbReference>
<evidence type="ECO:0000313" key="2">
    <source>
        <dbReference type="Proteomes" id="UP001058687"/>
    </source>
</evidence>
<dbReference type="GO" id="GO:0000287">
    <property type="term" value="F:magnesium ion binding"/>
    <property type="evidence" value="ECO:0007669"/>
    <property type="project" value="TreeGrafter"/>
</dbReference>
<evidence type="ECO:0000313" key="1">
    <source>
        <dbReference type="EMBL" id="UTZ28212.1"/>
    </source>
</evidence>
<dbReference type="NCBIfam" id="TIGR01490">
    <property type="entry name" value="HAD-SF-IB-hyp1"/>
    <property type="match status" value="1"/>
</dbReference>
<name>A0AAE9N2H4_9VIBR</name>
<dbReference type="CDD" id="cd02612">
    <property type="entry name" value="HAD_PGPPase"/>
    <property type="match status" value="1"/>
</dbReference>
<dbReference type="InterPro" id="IPR006385">
    <property type="entry name" value="HAD_hydro_SerB1"/>
</dbReference>
<gene>
    <name evidence="1" type="ORF">HB761_15935</name>
</gene>
<proteinExistence type="predicted"/>
<dbReference type="NCBIfam" id="TIGR01488">
    <property type="entry name" value="HAD-SF-IB"/>
    <property type="match status" value="1"/>
</dbReference>
<dbReference type="PANTHER" id="PTHR43344">
    <property type="entry name" value="PHOSPHOSERINE PHOSPHATASE"/>
    <property type="match status" value="1"/>
</dbReference>
<reference evidence="1" key="1">
    <citation type="submission" date="2020-03" db="EMBL/GenBank/DDBJ databases">
        <title>Five strains of Vibrio campbellii isolated from Mariana Trench.</title>
        <authorList>
            <person name="Liang J."/>
            <person name="Zhang X.-H."/>
        </authorList>
    </citation>
    <scope>NUCLEOTIDE SEQUENCE</scope>
    <source>
        <strain evidence="1">LJC014</strain>
    </source>
</reference>
<dbReference type="InterPro" id="IPR036412">
    <property type="entry name" value="HAD-like_sf"/>
</dbReference>
<dbReference type="AlphaFoldDB" id="A0AAE9N2H4"/>
<dbReference type="SUPFAM" id="SSF56784">
    <property type="entry name" value="HAD-like"/>
    <property type="match status" value="1"/>
</dbReference>
<protein>
    <submittedName>
        <fullName evidence="1">HAD family hydrolase</fullName>
    </submittedName>
</protein>
<dbReference type="Gene3D" id="3.40.50.1000">
    <property type="entry name" value="HAD superfamily/HAD-like"/>
    <property type="match status" value="1"/>
</dbReference>
<organism evidence="1 2">
    <name type="scientific">Vibrio campbellii</name>
    <dbReference type="NCBI Taxonomy" id="680"/>
    <lineage>
        <taxon>Bacteria</taxon>
        <taxon>Pseudomonadati</taxon>
        <taxon>Pseudomonadota</taxon>
        <taxon>Gammaproteobacteria</taxon>
        <taxon>Vibrionales</taxon>
        <taxon>Vibrionaceae</taxon>
        <taxon>Vibrio</taxon>
    </lineage>
</organism>
<dbReference type="PANTHER" id="PTHR43344:SF14">
    <property type="entry name" value="HAD-IB FAMILY HYDROLASE"/>
    <property type="match status" value="1"/>
</dbReference>
<dbReference type="GO" id="GO:0036424">
    <property type="term" value="F:L-phosphoserine phosphatase activity"/>
    <property type="evidence" value="ECO:0007669"/>
    <property type="project" value="TreeGrafter"/>
</dbReference>
<dbReference type="Proteomes" id="UP001058687">
    <property type="component" value="Chromosome 2"/>
</dbReference>
<dbReference type="Gene3D" id="1.20.1440.100">
    <property type="entry name" value="SG protein - dephosphorylation function"/>
    <property type="match status" value="1"/>
</dbReference>
<dbReference type="RefSeq" id="WP_255942960.1">
    <property type="nucleotide sequence ID" value="NZ_CP050468.1"/>
</dbReference>
<accession>A0AAE9N2H4</accession>
<keyword evidence="1" id="KW-0378">Hydrolase</keyword>
<dbReference type="EMBL" id="CP050468">
    <property type="protein sequence ID" value="UTZ28212.1"/>
    <property type="molecule type" value="Genomic_DNA"/>
</dbReference>